<evidence type="ECO:0000313" key="2">
    <source>
        <dbReference type="Proteomes" id="UP000297814"/>
    </source>
</evidence>
<name>A0A4Z1GWL9_9HELO</name>
<proteinExistence type="predicted"/>
<dbReference type="EMBL" id="PQXK01000030">
    <property type="protein sequence ID" value="TGO40858.1"/>
    <property type="molecule type" value="Genomic_DNA"/>
</dbReference>
<evidence type="ECO:0000313" key="1">
    <source>
        <dbReference type="EMBL" id="TGO40858.1"/>
    </source>
</evidence>
<comment type="caution">
    <text evidence="1">The sequence shown here is derived from an EMBL/GenBank/DDBJ whole genome shotgun (WGS) entry which is preliminary data.</text>
</comment>
<reference evidence="1 2" key="1">
    <citation type="submission" date="2017-12" db="EMBL/GenBank/DDBJ databases">
        <title>Comparative genomics of Botrytis spp.</title>
        <authorList>
            <person name="Valero-Jimenez C.A."/>
            <person name="Tapia P."/>
            <person name="Veloso J."/>
            <person name="Silva-Moreno E."/>
            <person name="Staats M."/>
            <person name="Valdes J.H."/>
            <person name="Van Kan J.A.L."/>
        </authorList>
    </citation>
    <scope>NUCLEOTIDE SEQUENCE [LARGE SCALE GENOMIC DNA]</scope>
    <source>
        <strain evidence="1 2">Bh0001</strain>
    </source>
</reference>
<dbReference type="AlphaFoldDB" id="A0A4Z1GWL9"/>
<dbReference type="Proteomes" id="UP000297814">
    <property type="component" value="Unassembled WGS sequence"/>
</dbReference>
<accession>A0A4Z1GWL9</accession>
<keyword evidence="2" id="KW-1185">Reference proteome</keyword>
<protein>
    <submittedName>
        <fullName evidence="1">Uncharacterized protein</fullName>
    </submittedName>
</protein>
<organism evidence="1 2">
    <name type="scientific">Botrytis hyacinthi</name>
    <dbReference type="NCBI Taxonomy" id="278943"/>
    <lineage>
        <taxon>Eukaryota</taxon>
        <taxon>Fungi</taxon>
        <taxon>Dikarya</taxon>
        <taxon>Ascomycota</taxon>
        <taxon>Pezizomycotina</taxon>
        <taxon>Leotiomycetes</taxon>
        <taxon>Helotiales</taxon>
        <taxon>Sclerotiniaceae</taxon>
        <taxon>Botrytis</taxon>
    </lineage>
</organism>
<gene>
    <name evidence="1" type="ORF">BHYA_0030g00240</name>
</gene>
<sequence length="313" mass="35405">MTTSSWMPAEDSKVMGDFDRLKRDMRSWAKKAAFLNDMVSVLSPLDNDAMAALGGALERVVRFQDDNALPNGLGRSKKTPELLLNALLSRGIYTILFRSPFFFVESIIEGRSSKLECPNEKNAHLWRSQTLRLLFPPIKTDTSNGEITLHEITKEAIAEAADQQASSFLAGPARYLIADEARDKIYTIHREAATMSYNLWTRRTELRCYTTLQKLNHPYFNPDSKRLLPHSSVDYESHEDRLKGKPIDVILHPLVMAYGQTMERTICRDVYGHLQKYGLIAKPHLHNPLLNSFFGSSIVLIHAKLKASKEGSA</sequence>